<dbReference type="GO" id="GO:0008270">
    <property type="term" value="F:zinc ion binding"/>
    <property type="evidence" value="ECO:0007669"/>
    <property type="project" value="UniProtKB-KW"/>
</dbReference>
<evidence type="ECO:0000256" key="2">
    <source>
        <dbReference type="SAM" id="MobiDB-lite"/>
    </source>
</evidence>
<evidence type="ECO:0000259" key="4">
    <source>
        <dbReference type="PROSITE" id="PS50089"/>
    </source>
</evidence>
<keyword evidence="3" id="KW-0812">Transmembrane</keyword>
<feature type="region of interest" description="Disordered" evidence="2">
    <location>
        <begin position="66"/>
        <end position="95"/>
    </location>
</feature>
<dbReference type="Gene3D" id="3.30.40.10">
    <property type="entry name" value="Zinc/RING finger domain, C3HC4 (zinc finger)"/>
    <property type="match status" value="1"/>
</dbReference>
<protein>
    <submittedName>
        <fullName evidence="5">Uncharacterized protein MANES_09G090000</fullName>
    </submittedName>
</protein>
<dbReference type="PROSITE" id="PS50089">
    <property type="entry name" value="ZF_RING_2"/>
    <property type="match status" value="1"/>
</dbReference>
<dbReference type="GO" id="GO:0016567">
    <property type="term" value="P:protein ubiquitination"/>
    <property type="evidence" value="ECO:0007669"/>
    <property type="project" value="UniProtKB-UniPathway"/>
</dbReference>
<dbReference type="InterPro" id="IPR001841">
    <property type="entry name" value="Znf_RING"/>
</dbReference>
<dbReference type="UniPathway" id="UPA00143"/>
<accession>A0A2P2Q4T6</accession>
<organism evidence="5">
    <name type="scientific">Rhizophora mucronata</name>
    <name type="common">Asiatic mangrove</name>
    <dbReference type="NCBI Taxonomy" id="61149"/>
    <lineage>
        <taxon>Eukaryota</taxon>
        <taxon>Viridiplantae</taxon>
        <taxon>Streptophyta</taxon>
        <taxon>Embryophyta</taxon>
        <taxon>Tracheophyta</taxon>
        <taxon>Spermatophyta</taxon>
        <taxon>Magnoliopsida</taxon>
        <taxon>eudicotyledons</taxon>
        <taxon>Gunneridae</taxon>
        <taxon>Pentapetalae</taxon>
        <taxon>rosids</taxon>
        <taxon>fabids</taxon>
        <taxon>Malpighiales</taxon>
        <taxon>Rhizophoraceae</taxon>
        <taxon>Rhizophora</taxon>
    </lineage>
</organism>
<dbReference type="SUPFAM" id="SSF57850">
    <property type="entry name" value="RING/U-box"/>
    <property type="match status" value="1"/>
</dbReference>
<keyword evidence="1" id="KW-0862">Zinc</keyword>
<evidence type="ECO:0000256" key="1">
    <source>
        <dbReference type="PROSITE-ProRule" id="PRU00175"/>
    </source>
</evidence>
<dbReference type="PANTHER" id="PTHR45676">
    <property type="entry name" value="RING-H2 FINGER PROTEIN ATL51-RELATED"/>
    <property type="match status" value="1"/>
</dbReference>
<name>A0A2P2Q4T6_RHIMU</name>
<sequence>MEHSYSPAIYVAPQPPPFPAPPRSIDLSSLRFIFGLLAVIVIPLLIYTFFFSVKCSLAPFRRRHRQDGSAGETVSSGNENPRTDSKDPVSDVKYRKQTHAKEIGNECPVCLSVFAEGEDLKQLGVCKHSFHADCINKWLNSHSNCPVCRASVAVNKRPNANNVAAARDADLHQGLPDAASLV</sequence>
<feature type="domain" description="RING-type" evidence="4">
    <location>
        <begin position="107"/>
        <end position="149"/>
    </location>
</feature>
<keyword evidence="1" id="KW-0863">Zinc-finger</keyword>
<keyword evidence="1" id="KW-0479">Metal-binding</keyword>
<dbReference type="Pfam" id="PF13639">
    <property type="entry name" value="zf-RING_2"/>
    <property type="match status" value="1"/>
</dbReference>
<evidence type="ECO:0000313" key="5">
    <source>
        <dbReference type="EMBL" id="MBX61995.1"/>
    </source>
</evidence>
<dbReference type="PANTHER" id="PTHR45676:SF88">
    <property type="entry name" value="RING-H2 FINGER PROTEIN ATL33"/>
    <property type="match status" value="1"/>
</dbReference>
<keyword evidence="3" id="KW-0472">Membrane</keyword>
<dbReference type="SMART" id="SM00184">
    <property type="entry name" value="RING"/>
    <property type="match status" value="1"/>
</dbReference>
<dbReference type="InterPro" id="IPR013083">
    <property type="entry name" value="Znf_RING/FYVE/PHD"/>
</dbReference>
<dbReference type="AlphaFoldDB" id="A0A2P2Q4T6"/>
<keyword evidence="3" id="KW-1133">Transmembrane helix</keyword>
<dbReference type="EMBL" id="GGEC01081511">
    <property type="protein sequence ID" value="MBX61995.1"/>
    <property type="molecule type" value="Transcribed_RNA"/>
</dbReference>
<feature type="compositionally biased region" description="Basic and acidic residues" evidence="2">
    <location>
        <begin position="81"/>
        <end position="95"/>
    </location>
</feature>
<proteinExistence type="predicted"/>
<reference evidence="5" key="1">
    <citation type="submission" date="2018-02" db="EMBL/GenBank/DDBJ databases">
        <title>Rhizophora mucronata_Transcriptome.</title>
        <authorList>
            <person name="Meera S.P."/>
            <person name="Sreeshan A."/>
            <person name="Augustine A."/>
        </authorList>
    </citation>
    <scope>NUCLEOTIDE SEQUENCE</scope>
    <source>
        <tissue evidence="5">Leaf</tissue>
    </source>
</reference>
<evidence type="ECO:0000256" key="3">
    <source>
        <dbReference type="SAM" id="Phobius"/>
    </source>
</evidence>
<feature type="transmembrane region" description="Helical" evidence="3">
    <location>
        <begin position="32"/>
        <end position="53"/>
    </location>
</feature>
<dbReference type="CDD" id="cd16461">
    <property type="entry name" value="RING-H2_EL5-like"/>
    <property type="match status" value="1"/>
</dbReference>